<feature type="region of interest" description="Disordered" evidence="1">
    <location>
        <begin position="136"/>
        <end position="232"/>
    </location>
</feature>
<reference evidence="2 3" key="1">
    <citation type="submission" date="2015-12" db="EMBL/GenBank/DDBJ databases">
        <title>The genome of Folsomia candida.</title>
        <authorList>
            <person name="Faddeeva A."/>
            <person name="Derks M.F."/>
            <person name="Anvar Y."/>
            <person name="Smit S."/>
            <person name="Van Straalen N."/>
            <person name="Roelofs D."/>
        </authorList>
    </citation>
    <scope>NUCLEOTIDE SEQUENCE [LARGE SCALE GENOMIC DNA]</scope>
    <source>
        <strain evidence="2 3">VU population</strain>
        <tissue evidence="2">Whole body</tissue>
    </source>
</reference>
<protein>
    <submittedName>
        <fullName evidence="2">Uncharacterized protein</fullName>
    </submittedName>
</protein>
<evidence type="ECO:0000313" key="3">
    <source>
        <dbReference type="Proteomes" id="UP000198287"/>
    </source>
</evidence>
<dbReference type="Proteomes" id="UP000198287">
    <property type="component" value="Unassembled WGS sequence"/>
</dbReference>
<comment type="caution">
    <text evidence="2">The sequence shown here is derived from an EMBL/GenBank/DDBJ whole genome shotgun (WGS) entry which is preliminary data.</text>
</comment>
<accession>A0A226F3Y2</accession>
<organism evidence="2 3">
    <name type="scientific">Folsomia candida</name>
    <name type="common">Springtail</name>
    <dbReference type="NCBI Taxonomy" id="158441"/>
    <lineage>
        <taxon>Eukaryota</taxon>
        <taxon>Metazoa</taxon>
        <taxon>Ecdysozoa</taxon>
        <taxon>Arthropoda</taxon>
        <taxon>Hexapoda</taxon>
        <taxon>Collembola</taxon>
        <taxon>Entomobryomorpha</taxon>
        <taxon>Isotomoidea</taxon>
        <taxon>Isotomidae</taxon>
        <taxon>Proisotominae</taxon>
        <taxon>Folsomia</taxon>
    </lineage>
</organism>
<sequence>MGRRGMVTIGIAVQAETFSDSNNPSPVPPNLLDPTSAFSTKSAIYLPPPKDGRPQTFRITFTYNKEKNLPEIIVNLDGEENEDKYLELKELCRGNCATTDVEEPQQDSNSKTNKKENENGVSVYHFNEIKMDYEKSVRSEEDAQNHNNFARDDGESRQEYLNHDVVGEEANGPKQRDNNVKTSSCSPKTEKIATETTQEDVGKRKKVKMNKGHRDGPSRSPDVVRTLSPTKEKSKIPVINSAACSSTTGFMPSCNYYRQKLLQDIGCTDFTSACWTPHYYNSIQKTAGQKVVHKLAVQQKHLQEQAAAQKKRTEFVFHEDLGFCEVPVKIPLKKKQTRLEPLQTVPSCY</sequence>
<feature type="region of interest" description="Disordered" evidence="1">
    <location>
        <begin position="99"/>
        <end position="120"/>
    </location>
</feature>
<gene>
    <name evidence="2" type="ORF">Fcan01_02443</name>
</gene>
<evidence type="ECO:0000256" key="1">
    <source>
        <dbReference type="SAM" id="MobiDB-lite"/>
    </source>
</evidence>
<name>A0A226F3Y2_FOLCA</name>
<evidence type="ECO:0000313" key="2">
    <source>
        <dbReference type="EMBL" id="OXA63616.1"/>
    </source>
</evidence>
<dbReference type="EMBL" id="LNIX01000001">
    <property type="protein sequence ID" value="OXA63616.1"/>
    <property type="molecule type" value="Genomic_DNA"/>
</dbReference>
<proteinExistence type="predicted"/>
<dbReference type="AlphaFoldDB" id="A0A226F3Y2"/>
<feature type="compositionally biased region" description="Basic and acidic residues" evidence="1">
    <location>
        <begin position="136"/>
        <end position="166"/>
    </location>
</feature>
<keyword evidence="3" id="KW-1185">Reference proteome</keyword>